<dbReference type="Proteomes" id="UP000002949">
    <property type="component" value="Unassembled WGS sequence"/>
</dbReference>
<dbReference type="Gene3D" id="1.10.10.10">
    <property type="entry name" value="Winged helix-like DNA-binding domain superfamily/Winged helix DNA-binding domain"/>
    <property type="match status" value="1"/>
</dbReference>
<dbReference type="EMBL" id="AGSN01000181">
    <property type="protein sequence ID" value="EHH08490.1"/>
    <property type="molecule type" value="Genomic_DNA"/>
</dbReference>
<dbReference type="InterPro" id="IPR001845">
    <property type="entry name" value="HTH_ArsR_DNA-bd_dom"/>
</dbReference>
<dbReference type="PRINTS" id="PR00778">
    <property type="entry name" value="HTHARSR"/>
</dbReference>
<dbReference type="PANTHER" id="PTHR33154:SF33">
    <property type="entry name" value="TRANSCRIPTIONAL REPRESSOR SDPR"/>
    <property type="match status" value="1"/>
</dbReference>
<evidence type="ECO:0000313" key="5">
    <source>
        <dbReference type="EMBL" id="EHH08490.1"/>
    </source>
</evidence>
<dbReference type="AlphaFoldDB" id="G6YGW0"/>
<evidence type="ECO:0000256" key="3">
    <source>
        <dbReference type="ARBA" id="ARBA00023163"/>
    </source>
</evidence>
<sequence>MIEDNNSDSETSAGANGAIQRVFEALSSQPRRKILAYLAHSSLTAGEIAARFDMSKPSISQHLSILETAGLIAKERQGQFIHYSLVQNNLVNTLNGFVQDVCPVSRPIKRESKELGRGGQHKDRT</sequence>
<dbReference type="Pfam" id="PF01022">
    <property type="entry name" value="HTH_5"/>
    <property type="match status" value="1"/>
</dbReference>
<name>G6YGW0_9HYPH</name>
<dbReference type="InterPro" id="IPR036390">
    <property type="entry name" value="WH_DNA-bd_sf"/>
</dbReference>
<dbReference type="RefSeq" id="WP_006204966.1">
    <property type="nucleotide sequence ID" value="NZ_AGSN01000181.1"/>
</dbReference>
<gene>
    <name evidence="5" type="ORF">MEA186_26104</name>
</gene>
<dbReference type="InterPro" id="IPR036388">
    <property type="entry name" value="WH-like_DNA-bd_sf"/>
</dbReference>
<dbReference type="NCBIfam" id="NF033788">
    <property type="entry name" value="HTH_metalloreg"/>
    <property type="match status" value="1"/>
</dbReference>
<protein>
    <submittedName>
        <fullName evidence="5">ArsR family transcriptional regulator</fullName>
    </submittedName>
</protein>
<dbReference type="STRING" id="1082933.A6B35_22520"/>
<dbReference type="CDD" id="cd00090">
    <property type="entry name" value="HTH_ARSR"/>
    <property type="match status" value="1"/>
</dbReference>
<dbReference type="eggNOG" id="COG0640">
    <property type="taxonomic scope" value="Bacteria"/>
</dbReference>
<dbReference type="GO" id="GO:0003700">
    <property type="term" value="F:DNA-binding transcription factor activity"/>
    <property type="evidence" value="ECO:0007669"/>
    <property type="project" value="InterPro"/>
</dbReference>
<dbReference type="GO" id="GO:0003677">
    <property type="term" value="F:DNA binding"/>
    <property type="evidence" value="ECO:0007669"/>
    <property type="project" value="UniProtKB-KW"/>
</dbReference>
<feature type="domain" description="HTH arsR-type" evidence="4">
    <location>
        <begin position="11"/>
        <end position="105"/>
    </location>
</feature>
<evidence type="ECO:0000259" key="4">
    <source>
        <dbReference type="PROSITE" id="PS50987"/>
    </source>
</evidence>
<reference evidence="5 6" key="1">
    <citation type="journal article" date="2012" name="J. Bacteriol.">
        <title>Draft Genome Sequence of Plant Growth-Promoting Rhizobium Mesorhizobium amorphae, Isolated from Zinc-Lead Mine Tailings.</title>
        <authorList>
            <person name="Hao X."/>
            <person name="Lin Y."/>
            <person name="Johnstone L."/>
            <person name="Baltrus D.A."/>
            <person name="Miller S.J."/>
            <person name="Wei G."/>
            <person name="Rensing C."/>
        </authorList>
    </citation>
    <scope>NUCLEOTIDE SEQUENCE [LARGE SCALE GENOMIC DNA]</scope>
    <source>
        <strain evidence="5 6">CCNWGS0123</strain>
    </source>
</reference>
<dbReference type="PANTHER" id="PTHR33154">
    <property type="entry name" value="TRANSCRIPTIONAL REGULATOR, ARSR FAMILY"/>
    <property type="match status" value="1"/>
</dbReference>
<dbReference type="SUPFAM" id="SSF46785">
    <property type="entry name" value="Winged helix' DNA-binding domain"/>
    <property type="match status" value="1"/>
</dbReference>
<evidence type="ECO:0000256" key="2">
    <source>
        <dbReference type="ARBA" id="ARBA00023125"/>
    </source>
</evidence>
<keyword evidence="6" id="KW-1185">Reference proteome</keyword>
<proteinExistence type="predicted"/>
<organism evidence="5 6">
    <name type="scientific">Mesorhizobium amorphae CCNWGS0123</name>
    <dbReference type="NCBI Taxonomy" id="1082933"/>
    <lineage>
        <taxon>Bacteria</taxon>
        <taxon>Pseudomonadati</taxon>
        <taxon>Pseudomonadota</taxon>
        <taxon>Alphaproteobacteria</taxon>
        <taxon>Hyphomicrobiales</taxon>
        <taxon>Phyllobacteriaceae</taxon>
        <taxon>Mesorhizobium</taxon>
    </lineage>
</organism>
<keyword evidence="3" id="KW-0804">Transcription</keyword>
<dbReference type="PATRIC" id="fig|1082933.3.peg.5070"/>
<keyword evidence="1" id="KW-0805">Transcription regulation</keyword>
<keyword evidence="2" id="KW-0238">DNA-binding</keyword>
<dbReference type="SMART" id="SM00418">
    <property type="entry name" value="HTH_ARSR"/>
    <property type="match status" value="1"/>
</dbReference>
<dbReference type="PROSITE" id="PS50987">
    <property type="entry name" value="HTH_ARSR_2"/>
    <property type="match status" value="1"/>
</dbReference>
<dbReference type="InterPro" id="IPR051081">
    <property type="entry name" value="HTH_MetalResp_TranReg"/>
</dbReference>
<accession>G6YGW0</accession>
<evidence type="ECO:0000256" key="1">
    <source>
        <dbReference type="ARBA" id="ARBA00023015"/>
    </source>
</evidence>
<dbReference type="InterPro" id="IPR011991">
    <property type="entry name" value="ArsR-like_HTH"/>
</dbReference>
<evidence type="ECO:0000313" key="6">
    <source>
        <dbReference type="Proteomes" id="UP000002949"/>
    </source>
</evidence>